<dbReference type="SMART" id="SM00242">
    <property type="entry name" value="MYSc"/>
    <property type="match status" value="1"/>
</dbReference>
<dbReference type="GO" id="GO:0016459">
    <property type="term" value="C:myosin complex"/>
    <property type="evidence" value="ECO:0007669"/>
    <property type="project" value="UniProtKB-KW"/>
</dbReference>
<dbReference type="PANTHER" id="PTHR13140">
    <property type="entry name" value="MYOSIN"/>
    <property type="match status" value="1"/>
</dbReference>
<evidence type="ECO:0000256" key="8">
    <source>
        <dbReference type="ARBA" id="ARBA00023203"/>
    </source>
</evidence>
<dbReference type="InParanoid" id="A0A067QRJ8"/>
<dbReference type="InterPro" id="IPR010926">
    <property type="entry name" value="Myosin_TH1"/>
</dbReference>
<dbReference type="GO" id="GO:0051015">
    <property type="term" value="F:actin filament binding"/>
    <property type="evidence" value="ECO:0007669"/>
    <property type="project" value="TreeGrafter"/>
</dbReference>
<evidence type="ECO:0000256" key="5">
    <source>
        <dbReference type="ARBA" id="ARBA00023121"/>
    </source>
</evidence>
<dbReference type="GO" id="GO:0000146">
    <property type="term" value="F:microfilament motor activity"/>
    <property type="evidence" value="ECO:0007669"/>
    <property type="project" value="TreeGrafter"/>
</dbReference>
<evidence type="ECO:0000313" key="12">
    <source>
        <dbReference type="EMBL" id="KDR12139.1"/>
    </source>
</evidence>
<evidence type="ECO:0000256" key="3">
    <source>
        <dbReference type="ARBA" id="ARBA00022741"/>
    </source>
</evidence>
<dbReference type="OMA" id="SSCIEIF"/>
<dbReference type="InterPro" id="IPR001609">
    <property type="entry name" value="Myosin_head_motor_dom-like"/>
</dbReference>
<dbReference type="PROSITE" id="PS50096">
    <property type="entry name" value="IQ"/>
    <property type="match status" value="1"/>
</dbReference>
<evidence type="ECO:0000256" key="4">
    <source>
        <dbReference type="ARBA" id="ARBA00022840"/>
    </source>
</evidence>
<evidence type="ECO:0000256" key="9">
    <source>
        <dbReference type="PROSITE-ProRule" id="PRU00782"/>
    </source>
</evidence>
<feature type="domain" description="TH1" evidence="11">
    <location>
        <begin position="811"/>
        <end position="1003"/>
    </location>
</feature>
<dbReference type="Gene3D" id="3.40.850.10">
    <property type="entry name" value="Kinesin motor domain"/>
    <property type="match status" value="1"/>
</dbReference>
<keyword evidence="5" id="KW-0446">Lipid-binding</keyword>
<dbReference type="PRINTS" id="PR00193">
    <property type="entry name" value="MYOSINHEAVY"/>
</dbReference>
<feature type="region of interest" description="Actin-binding" evidence="9">
    <location>
        <begin position="571"/>
        <end position="593"/>
    </location>
</feature>
<dbReference type="PANTHER" id="PTHR13140:SF713">
    <property type="entry name" value="UNCONVENTIONAL MYOSIN ID"/>
    <property type="match status" value="1"/>
</dbReference>
<keyword evidence="4 9" id="KW-0067">ATP-binding</keyword>
<keyword evidence="13" id="KW-1185">Reference proteome</keyword>
<feature type="domain" description="Myosin motor" evidence="10">
    <location>
        <begin position="7"/>
        <end position="694"/>
    </location>
</feature>
<organism evidence="12 13">
    <name type="scientific">Zootermopsis nevadensis</name>
    <name type="common">Dampwood termite</name>
    <dbReference type="NCBI Taxonomy" id="136037"/>
    <lineage>
        <taxon>Eukaryota</taxon>
        <taxon>Metazoa</taxon>
        <taxon>Ecdysozoa</taxon>
        <taxon>Arthropoda</taxon>
        <taxon>Hexapoda</taxon>
        <taxon>Insecta</taxon>
        <taxon>Pterygota</taxon>
        <taxon>Neoptera</taxon>
        <taxon>Polyneoptera</taxon>
        <taxon>Dictyoptera</taxon>
        <taxon>Blattodea</taxon>
        <taxon>Blattoidea</taxon>
        <taxon>Termitoidae</taxon>
        <taxon>Termopsidae</taxon>
        <taxon>Zootermopsis</taxon>
    </lineage>
</organism>
<keyword evidence="8 9" id="KW-0009">Actin-binding</keyword>
<dbReference type="GO" id="GO:0007015">
    <property type="term" value="P:actin filament organization"/>
    <property type="evidence" value="ECO:0007669"/>
    <property type="project" value="TreeGrafter"/>
</dbReference>
<proteinExistence type="inferred from homology"/>
<comment type="subcellular location">
    <subcellularLocation>
        <location evidence="1">Cell membrane</location>
        <topology evidence="1">Peripheral membrane protein</topology>
        <orientation evidence="1">Cytoplasmic side</orientation>
    </subcellularLocation>
</comment>
<gene>
    <name evidence="12" type="ORF">L798_13894</name>
</gene>
<dbReference type="GO" id="GO:0005546">
    <property type="term" value="F:phosphatidylinositol-4,5-bisphosphate binding"/>
    <property type="evidence" value="ECO:0007669"/>
    <property type="project" value="UniProtKB-ARBA"/>
</dbReference>
<sequence length="1027" mass="117039">MAAQDEVGIVDFVLLDEITLDKFMDNLRKRFKGGKIYTYIGEVCVSVNPYRTMNIYGPEHVSQYKGRELFENPPHIFAIADAAHKEMKQQGRDTCIVISGESGSGKTEASKIIMKYIAAVTNVGGRQEVERVKNVLLQSNAILEAFGNAKTNRNDNSSRFGKYMDINFDFKGDPIGGHINNYLLEKSRVILQQIGERNFHSFYQLLRGLTESELKAYQLSRDPDAYFYTQQGKSSKVNTINDGSDYKATNSAFKTLGFSSSEISTVWNTVAAILHLGNVTFKSQEESTKPADINVVNKAATMFSVTSGELSKALSERVIAARGEVMKKMHTLHEAEYGRDALAKAVYDRLFTWIVGKINAALNVQGELGKKSYMGTVIGVLDIYGFEIFDANSFEQFCINYCNEKLQQLFIELVLKQEQEEYRREGIEWKNVDFFNNQIICDLVEQPHKGVLAILDEACLNVGKVTDEMLLEAMDKKLAGHKHYTSRQLSPMDKELKHKEEFRIRHYAGDVVYNIDGFLDKNKDTLFQDFKRLLHNSSNKIISDMWPEGAMDITKTTKRPLTAGTLFRSSMINLVKTLTSKEPFYVRCIKPNEVKSPSLFDEERVKHQVCYLGLVENVRVRRAGFAYRQRYDKFLKRYKMISQFTWPNFRAGSDKDGTRVLIEEREFAHDVKYGNTKIFIRSPATLFALETARSELIPGIVILLQKLWRGTLCRIQYKKMKAALYIMNYYRHAKIRKYLEQLHYAFRDVKKMHDYGKSVTWPAPPLSVRPVVGTLRAVHARWRAWMILRAVPRAEWPQLRLKMCAASALKGKRGAWGQNRKWEGNYLALPHYNHNSEAFIASINNLCNADKFQMVLFSSYIQKTNRFNKCADRALLITDSNIYKLETKKFKAMRKGSPIQEVTGLSLSPGRDQLLVIHSNKGNDLVVALNTEPSHEDRVGELVGILCNRYQQLRNMELKVTVGSQFQCMLGNKSRPLHVEVSPAAQVANFRPGNGTTIVYAVPTSYALGGTGDQNGQQYNHKIGWKA</sequence>
<dbReference type="OrthoDB" id="6108017at2759"/>
<keyword evidence="6 9" id="KW-0518">Myosin</keyword>
<dbReference type="CDD" id="cd01378">
    <property type="entry name" value="MYSc_Myo1"/>
    <property type="match status" value="1"/>
</dbReference>
<name>A0A067QRJ8_ZOONE</name>
<accession>A0A067QRJ8</accession>
<dbReference type="Gene3D" id="1.20.58.530">
    <property type="match status" value="1"/>
</dbReference>
<dbReference type="FunFam" id="1.20.58.530:FF:000004">
    <property type="entry name" value="Unconventional myosin ID"/>
    <property type="match status" value="1"/>
</dbReference>
<comment type="similarity">
    <text evidence="2 9">Belongs to the TRAFAC class myosin-kinesin ATPase superfamily. Myosin family.</text>
</comment>
<dbReference type="GO" id="GO:0005938">
    <property type="term" value="C:cell cortex"/>
    <property type="evidence" value="ECO:0007669"/>
    <property type="project" value="UniProtKB-ARBA"/>
</dbReference>
<dbReference type="PROSITE" id="PS51456">
    <property type="entry name" value="MYOSIN_MOTOR"/>
    <property type="match status" value="1"/>
</dbReference>
<dbReference type="STRING" id="136037.A0A067QRJ8"/>
<dbReference type="GO" id="GO:0005902">
    <property type="term" value="C:microvillus"/>
    <property type="evidence" value="ECO:0007669"/>
    <property type="project" value="TreeGrafter"/>
</dbReference>
<feature type="binding site" evidence="9">
    <location>
        <begin position="100"/>
        <end position="107"/>
    </location>
    <ligand>
        <name>ATP</name>
        <dbReference type="ChEBI" id="CHEBI:30616"/>
    </ligand>
</feature>
<dbReference type="GO" id="GO:0007498">
    <property type="term" value="P:mesoderm development"/>
    <property type="evidence" value="ECO:0007669"/>
    <property type="project" value="UniProtKB-ARBA"/>
</dbReference>
<dbReference type="GO" id="GO:0048803">
    <property type="term" value="P:imaginal disc-derived male genitalia morphogenesis"/>
    <property type="evidence" value="ECO:0007669"/>
    <property type="project" value="UniProtKB-ARBA"/>
</dbReference>
<evidence type="ECO:0000256" key="7">
    <source>
        <dbReference type="ARBA" id="ARBA00023175"/>
    </source>
</evidence>
<dbReference type="Proteomes" id="UP000027135">
    <property type="component" value="Unassembled WGS sequence"/>
</dbReference>
<dbReference type="Pfam" id="PF06017">
    <property type="entry name" value="Myosin_TH1"/>
    <property type="match status" value="1"/>
</dbReference>
<dbReference type="Gene3D" id="1.20.5.4820">
    <property type="match status" value="1"/>
</dbReference>
<dbReference type="GO" id="GO:0006897">
    <property type="term" value="P:endocytosis"/>
    <property type="evidence" value="ECO:0007669"/>
    <property type="project" value="TreeGrafter"/>
</dbReference>
<evidence type="ECO:0000256" key="1">
    <source>
        <dbReference type="ARBA" id="ARBA00004413"/>
    </source>
</evidence>
<evidence type="ECO:0000256" key="2">
    <source>
        <dbReference type="ARBA" id="ARBA00008314"/>
    </source>
</evidence>
<dbReference type="FunFam" id="1.10.10.820:FF:000001">
    <property type="entry name" value="Myosin heavy chain"/>
    <property type="match status" value="1"/>
</dbReference>
<dbReference type="AlphaFoldDB" id="A0A067QRJ8"/>
<dbReference type="EMBL" id="KK853042">
    <property type="protein sequence ID" value="KDR12139.1"/>
    <property type="molecule type" value="Genomic_DNA"/>
</dbReference>
<evidence type="ECO:0000256" key="6">
    <source>
        <dbReference type="ARBA" id="ARBA00023123"/>
    </source>
</evidence>
<keyword evidence="3 9" id="KW-0547">Nucleotide-binding</keyword>
<dbReference type="InterPro" id="IPR036961">
    <property type="entry name" value="Kinesin_motor_dom_sf"/>
</dbReference>
<dbReference type="eggNOG" id="KOG0164">
    <property type="taxonomic scope" value="Eukaryota"/>
</dbReference>
<dbReference type="GO" id="GO:0005886">
    <property type="term" value="C:plasma membrane"/>
    <property type="evidence" value="ECO:0007669"/>
    <property type="project" value="UniProtKB-SubCell"/>
</dbReference>
<dbReference type="FunCoup" id="A0A067QRJ8">
    <property type="interactions" value="617"/>
</dbReference>
<keyword evidence="7 9" id="KW-0505">Motor protein</keyword>
<evidence type="ECO:0000259" key="11">
    <source>
        <dbReference type="PROSITE" id="PS51757"/>
    </source>
</evidence>
<evidence type="ECO:0000313" key="13">
    <source>
        <dbReference type="Proteomes" id="UP000027135"/>
    </source>
</evidence>
<dbReference type="Pfam" id="PF00063">
    <property type="entry name" value="Myosin_head"/>
    <property type="match status" value="1"/>
</dbReference>
<dbReference type="SUPFAM" id="SSF52540">
    <property type="entry name" value="P-loop containing nucleoside triphosphate hydrolases"/>
    <property type="match status" value="1"/>
</dbReference>
<dbReference type="PROSITE" id="PS51757">
    <property type="entry name" value="TH1"/>
    <property type="match status" value="1"/>
</dbReference>
<dbReference type="GO" id="GO:0030048">
    <property type="term" value="P:actin filament-based movement"/>
    <property type="evidence" value="ECO:0007669"/>
    <property type="project" value="TreeGrafter"/>
</dbReference>
<protein>
    <submittedName>
        <fullName evidence="12">Myosin-IA</fullName>
    </submittedName>
</protein>
<dbReference type="Gene3D" id="1.20.120.720">
    <property type="entry name" value="Myosin VI head, motor domain, U50 subdomain"/>
    <property type="match status" value="1"/>
</dbReference>
<dbReference type="InterPro" id="IPR036072">
    <property type="entry name" value="MYSc_Myo1"/>
</dbReference>
<evidence type="ECO:0000259" key="10">
    <source>
        <dbReference type="PROSITE" id="PS51456"/>
    </source>
</evidence>
<dbReference type="Gene3D" id="1.10.10.820">
    <property type="match status" value="1"/>
</dbReference>
<reference evidence="12 13" key="1">
    <citation type="journal article" date="2014" name="Nat. Commun.">
        <title>Molecular traces of alternative social organization in a termite genome.</title>
        <authorList>
            <person name="Terrapon N."/>
            <person name="Li C."/>
            <person name="Robertson H.M."/>
            <person name="Ji L."/>
            <person name="Meng X."/>
            <person name="Booth W."/>
            <person name="Chen Z."/>
            <person name="Childers C.P."/>
            <person name="Glastad K.M."/>
            <person name="Gokhale K."/>
            <person name="Gowin J."/>
            <person name="Gronenberg W."/>
            <person name="Hermansen R.A."/>
            <person name="Hu H."/>
            <person name="Hunt B.G."/>
            <person name="Huylmans A.K."/>
            <person name="Khalil S.M."/>
            <person name="Mitchell R.D."/>
            <person name="Munoz-Torres M.C."/>
            <person name="Mustard J.A."/>
            <person name="Pan H."/>
            <person name="Reese J.T."/>
            <person name="Scharf M.E."/>
            <person name="Sun F."/>
            <person name="Vogel H."/>
            <person name="Xiao J."/>
            <person name="Yang W."/>
            <person name="Yang Z."/>
            <person name="Yang Z."/>
            <person name="Zhou J."/>
            <person name="Zhu J."/>
            <person name="Brent C.S."/>
            <person name="Elsik C.G."/>
            <person name="Goodisman M.A."/>
            <person name="Liberles D.A."/>
            <person name="Roe R.M."/>
            <person name="Vargo E.L."/>
            <person name="Vilcinskas A."/>
            <person name="Wang J."/>
            <person name="Bornberg-Bauer E."/>
            <person name="Korb J."/>
            <person name="Zhang G."/>
            <person name="Liebig J."/>
        </authorList>
    </citation>
    <scope>NUCLEOTIDE SEQUENCE [LARGE SCALE GENOMIC DNA]</scope>
    <source>
        <tissue evidence="12">Whole organism</tissue>
    </source>
</reference>
<dbReference type="GO" id="GO:0005524">
    <property type="term" value="F:ATP binding"/>
    <property type="evidence" value="ECO:0007669"/>
    <property type="project" value="UniProtKB-UniRule"/>
</dbReference>
<dbReference type="GO" id="GO:0007368">
    <property type="term" value="P:determination of left/right symmetry"/>
    <property type="evidence" value="ECO:0007669"/>
    <property type="project" value="UniProtKB-ARBA"/>
</dbReference>
<dbReference type="InterPro" id="IPR027417">
    <property type="entry name" value="P-loop_NTPase"/>
</dbReference>